<proteinExistence type="predicted"/>
<sequence>MRLNLLLTLTLAASAYASKAYCNDGTAGDGGCEADKLKTVCCTNVPDVPGFDKLFTVKISSKDPWGGTGCGPELQYTGSVSCIDPNEK</sequence>
<organism evidence="2 3">
    <name type="scientific">Hymenoscyphus fraxineus</name>
    <dbReference type="NCBI Taxonomy" id="746836"/>
    <lineage>
        <taxon>Eukaryota</taxon>
        <taxon>Fungi</taxon>
        <taxon>Dikarya</taxon>
        <taxon>Ascomycota</taxon>
        <taxon>Pezizomycotina</taxon>
        <taxon>Leotiomycetes</taxon>
        <taxon>Helotiales</taxon>
        <taxon>Helotiaceae</taxon>
        <taxon>Hymenoscyphus</taxon>
    </lineage>
</organism>
<keyword evidence="3" id="KW-1185">Reference proteome</keyword>
<protein>
    <recommendedName>
        <fullName evidence="4">Hydrophobin</fullName>
    </recommendedName>
</protein>
<name>A0A9N9KV86_9HELO</name>
<feature type="chain" id="PRO_5040247315" description="Hydrophobin" evidence="1">
    <location>
        <begin position="18"/>
        <end position="88"/>
    </location>
</feature>
<dbReference type="EMBL" id="CAJVRL010000046">
    <property type="protein sequence ID" value="CAG8952637.1"/>
    <property type="molecule type" value="Genomic_DNA"/>
</dbReference>
<dbReference type="Proteomes" id="UP000696280">
    <property type="component" value="Unassembled WGS sequence"/>
</dbReference>
<evidence type="ECO:0008006" key="4">
    <source>
        <dbReference type="Google" id="ProtNLM"/>
    </source>
</evidence>
<comment type="caution">
    <text evidence="2">The sequence shown here is derived from an EMBL/GenBank/DDBJ whole genome shotgun (WGS) entry which is preliminary data.</text>
</comment>
<accession>A0A9N9KV86</accession>
<evidence type="ECO:0000313" key="3">
    <source>
        <dbReference type="Proteomes" id="UP000696280"/>
    </source>
</evidence>
<evidence type="ECO:0000313" key="2">
    <source>
        <dbReference type="EMBL" id="CAG8952637.1"/>
    </source>
</evidence>
<evidence type="ECO:0000256" key="1">
    <source>
        <dbReference type="SAM" id="SignalP"/>
    </source>
</evidence>
<gene>
    <name evidence="2" type="ORF">HYFRA_00009744</name>
</gene>
<feature type="signal peptide" evidence="1">
    <location>
        <begin position="1"/>
        <end position="17"/>
    </location>
</feature>
<reference evidence="2" key="1">
    <citation type="submission" date="2021-07" db="EMBL/GenBank/DDBJ databases">
        <authorList>
            <person name="Durling M."/>
        </authorList>
    </citation>
    <scope>NUCLEOTIDE SEQUENCE</scope>
</reference>
<keyword evidence="1" id="KW-0732">Signal</keyword>
<dbReference type="AlphaFoldDB" id="A0A9N9KV86"/>